<evidence type="ECO:0000313" key="1">
    <source>
        <dbReference type="EMBL" id="SDX87495.1"/>
    </source>
</evidence>
<reference evidence="1 2" key="1">
    <citation type="submission" date="2016-10" db="EMBL/GenBank/DDBJ databases">
        <authorList>
            <person name="de Groot N.N."/>
        </authorList>
    </citation>
    <scope>NUCLEOTIDE SEQUENCE [LARGE SCALE GENOMIC DNA]</scope>
    <source>
        <strain evidence="1 2">DSM 14045</strain>
    </source>
</reference>
<keyword evidence="2" id="KW-1185">Reference proteome</keyword>
<dbReference type="Proteomes" id="UP000183918">
    <property type="component" value="Unassembled WGS sequence"/>
</dbReference>
<protein>
    <submittedName>
        <fullName evidence="1">Uncharacterized protein</fullName>
    </submittedName>
</protein>
<sequence length="49" mass="5866">MTVLYSSFNYEPTKKITPDWERSERLQFCDQGIRKSIMKKAIKLARKTK</sequence>
<name>A0A1H3F9C5_9FIRM</name>
<evidence type="ECO:0000313" key="2">
    <source>
        <dbReference type="Proteomes" id="UP000183918"/>
    </source>
</evidence>
<dbReference type="AlphaFoldDB" id="A0A1H3F9C5"/>
<gene>
    <name evidence="1" type="ORF">SAMN02910414_00201</name>
</gene>
<proteinExistence type="predicted"/>
<dbReference type="EMBL" id="FNPG01000004">
    <property type="protein sequence ID" value="SDX87495.1"/>
    <property type="molecule type" value="Genomic_DNA"/>
</dbReference>
<organism evidence="1 2">
    <name type="scientific">Lachnobacterium bovis DSM 14045</name>
    <dbReference type="NCBI Taxonomy" id="1122142"/>
    <lineage>
        <taxon>Bacteria</taxon>
        <taxon>Bacillati</taxon>
        <taxon>Bacillota</taxon>
        <taxon>Clostridia</taxon>
        <taxon>Lachnospirales</taxon>
        <taxon>Lachnospiraceae</taxon>
        <taxon>Lachnobacterium</taxon>
    </lineage>
</organism>
<accession>A0A1H3F9C5</accession>
<dbReference type="RefSeq" id="WP_159429307.1">
    <property type="nucleotide sequence ID" value="NZ_FNPG01000004.1"/>
</dbReference>